<gene>
    <name evidence="11" type="ORF">CQ006_11375</name>
</gene>
<proteinExistence type="predicted"/>
<dbReference type="GO" id="GO:0042597">
    <property type="term" value="C:periplasmic space"/>
    <property type="evidence" value="ECO:0007669"/>
    <property type="project" value="UniProtKB-SubCell"/>
</dbReference>
<organism evidence="11 12">
    <name type="scientific">Pseudomonas cedrina</name>
    <dbReference type="NCBI Taxonomy" id="651740"/>
    <lineage>
        <taxon>Bacteria</taxon>
        <taxon>Pseudomonadati</taxon>
        <taxon>Pseudomonadota</taxon>
        <taxon>Gammaproteobacteria</taxon>
        <taxon>Pseudomonadales</taxon>
        <taxon>Pseudomonadaceae</taxon>
        <taxon>Pseudomonas</taxon>
    </lineage>
</organism>
<dbReference type="InterPro" id="IPR036909">
    <property type="entry name" value="Cyt_c-like_dom_sf"/>
</dbReference>
<dbReference type="PIRSF" id="PIRSF000005">
    <property type="entry name" value="Cytochrome_c4"/>
    <property type="match status" value="1"/>
</dbReference>
<evidence type="ECO:0000259" key="10">
    <source>
        <dbReference type="PROSITE" id="PS51007"/>
    </source>
</evidence>
<dbReference type="RefSeq" id="WP_105227496.1">
    <property type="nucleotide sequence ID" value="NZ_PCQE01000015.1"/>
</dbReference>
<feature type="binding site" description="covalent" evidence="8">
    <location>
        <position position="35"/>
    </location>
    <ligand>
        <name>heme c</name>
        <dbReference type="ChEBI" id="CHEBI:61717"/>
        <label>1</label>
    </ligand>
</feature>
<accession>A0A2S9DSC9</accession>
<dbReference type="InterPro" id="IPR009056">
    <property type="entry name" value="Cyt_c-like_dom"/>
</dbReference>
<feature type="binding site" description="axial binding residue" evidence="9">
    <location>
        <position position="163"/>
    </location>
    <ligand>
        <name>heme c</name>
        <dbReference type="ChEBI" id="CHEBI:61717"/>
        <label>2</label>
    </ligand>
    <ligandPart>
        <name>Fe</name>
        <dbReference type="ChEBI" id="CHEBI:18248"/>
    </ligandPart>
</feature>
<dbReference type="Pfam" id="PF13442">
    <property type="entry name" value="Cytochrome_CBB3"/>
    <property type="match status" value="1"/>
</dbReference>
<feature type="binding site" description="axial binding residue" evidence="9">
    <location>
        <position position="128"/>
    </location>
    <ligand>
        <name>heme c</name>
        <dbReference type="ChEBI" id="CHEBI:61717"/>
        <label>2</label>
    </ligand>
    <ligandPart>
        <name>Fe</name>
        <dbReference type="ChEBI" id="CHEBI:18248"/>
    </ligandPart>
</feature>
<keyword evidence="5" id="KW-0574">Periplasm</keyword>
<feature type="binding site" description="axial binding residue" evidence="9">
    <location>
        <position position="78"/>
    </location>
    <ligand>
        <name>heme c</name>
        <dbReference type="ChEBI" id="CHEBI:61717"/>
        <label>1</label>
    </ligand>
    <ligandPart>
        <name>Fe</name>
        <dbReference type="ChEBI" id="CHEBI:18248"/>
    </ligandPart>
</feature>
<comment type="subcellular location">
    <subcellularLocation>
        <location evidence="1">Periplasm</location>
    </subcellularLocation>
</comment>
<reference evidence="11 12" key="1">
    <citation type="submission" date="2017-09" db="EMBL/GenBank/DDBJ databases">
        <title>Genomic, metabolic, and phenotypic characteristics of bacterial isolates from the natural microbiome of the model nematode Caenorhabditis elegans.</title>
        <authorList>
            <person name="Zimmermann J."/>
            <person name="Obeng N."/>
            <person name="Yang W."/>
            <person name="Obeng O."/>
            <person name="Kissoyan K."/>
            <person name="Pees B."/>
            <person name="Dirksen P."/>
            <person name="Hoppner M."/>
            <person name="Franke A."/>
            <person name="Rosenstiel P."/>
            <person name="Leippe M."/>
            <person name="Dierking K."/>
            <person name="Kaleta C."/>
            <person name="Schulenburg H."/>
        </authorList>
    </citation>
    <scope>NUCLEOTIDE SEQUENCE [LARGE SCALE GENOMIC DNA]</scope>
    <source>
        <strain evidence="11 12">MYb184</strain>
    </source>
</reference>
<evidence type="ECO:0000256" key="8">
    <source>
        <dbReference type="PIRSR" id="PIRSR000005-1"/>
    </source>
</evidence>
<dbReference type="Pfam" id="PF00034">
    <property type="entry name" value="Cytochrom_C"/>
    <property type="match status" value="1"/>
</dbReference>
<dbReference type="SUPFAM" id="SSF46626">
    <property type="entry name" value="Cytochrome c"/>
    <property type="match status" value="2"/>
</dbReference>
<evidence type="ECO:0000313" key="11">
    <source>
        <dbReference type="EMBL" id="PRC05494.1"/>
    </source>
</evidence>
<dbReference type="Gene3D" id="1.10.760.10">
    <property type="entry name" value="Cytochrome c-like domain"/>
    <property type="match status" value="2"/>
</dbReference>
<feature type="binding site" description="covalent" evidence="8">
    <location>
        <position position="38"/>
    </location>
    <ligand>
        <name>heme c</name>
        <dbReference type="ChEBI" id="CHEBI:61717"/>
        <label>1</label>
    </ligand>
</feature>
<evidence type="ECO:0000256" key="7">
    <source>
        <dbReference type="ARBA" id="ARBA00023004"/>
    </source>
</evidence>
<dbReference type="AlphaFoldDB" id="A0A2S9DSC9"/>
<protein>
    <recommendedName>
        <fullName evidence="10">Cytochrome c domain-containing protein</fullName>
    </recommendedName>
</protein>
<dbReference type="EMBL" id="PCQE01000015">
    <property type="protein sequence ID" value="PRC05494.1"/>
    <property type="molecule type" value="Genomic_DNA"/>
</dbReference>
<evidence type="ECO:0000256" key="4">
    <source>
        <dbReference type="ARBA" id="ARBA00022723"/>
    </source>
</evidence>
<dbReference type="PROSITE" id="PS51007">
    <property type="entry name" value="CYTC"/>
    <property type="match status" value="2"/>
</dbReference>
<dbReference type="PANTHER" id="PTHR33751">
    <property type="entry name" value="CBB3-TYPE CYTOCHROME C OXIDASE SUBUNIT FIXP"/>
    <property type="match status" value="1"/>
</dbReference>
<feature type="binding site" description="covalent" evidence="8">
    <location>
        <position position="127"/>
    </location>
    <ligand>
        <name>heme c</name>
        <dbReference type="ChEBI" id="CHEBI:61717"/>
        <label>2</label>
    </ligand>
</feature>
<dbReference type="Proteomes" id="UP000239458">
    <property type="component" value="Unassembled WGS sequence"/>
</dbReference>
<dbReference type="GO" id="GO:0005506">
    <property type="term" value="F:iron ion binding"/>
    <property type="evidence" value="ECO:0007669"/>
    <property type="project" value="InterPro"/>
</dbReference>
<evidence type="ECO:0000256" key="9">
    <source>
        <dbReference type="PIRSR" id="PIRSR000005-2"/>
    </source>
</evidence>
<dbReference type="PANTHER" id="PTHR33751:SF9">
    <property type="entry name" value="CYTOCHROME C4"/>
    <property type="match status" value="1"/>
</dbReference>
<evidence type="ECO:0000256" key="5">
    <source>
        <dbReference type="ARBA" id="ARBA00022764"/>
    </source>
</evidence>
<keyword evidence="7 9" id="KW-0408">Iron</keyword>
<sequence>MRVVIGALLIGLVFFAVPSLQAGSRGELFMLSNGCINCHGFEGQRTPGAIPSLAGQPEAYLYKILAAYRDGTLKGTIMNRAMEGYDDQTLRQLAEYYSSLPKESLGGAVSQAHKQGERLYAQHCSSCHEEQADTPYVKGQNAQYMQGVLKDMVTGQRTMPEEMTSAMSALKGEELQQLLGYLQGCAQGALCR</sequence>
<name>A0A2S9DSC9_PSECE</name>
<comment type="PTM">
    <text evidence="8">Binds 2 heme c groups covalently per subunit.</text>
</comment>
<feature type="binding site" description="axial binding residue" evidence="9">
    <location>
        <position position="39"/>
    </location>
    <ligand>
        <name>heme c</name>
        <dbReference type="ChEBI" id="CHEBI:61717"/>
        <label>1</label>
    </ligand>
    <ligandPart>
        <name>Fe</name>
        <dbReference type="ChEBI" id="CHEBI:18248"/>
    </ligandPart>
</feature>
<evidence type="ECO:0000256" key="3">
    <source>
        <dbReference type="ARBA" id="ARBA00022617"/>
    </source>
</evidence>
<evidence type="ECO:0000313" key="12">
    <source>
        <dbReference type="Proteomes" id="UP000239458"/>
    </source>
</evidence>
<dbReference type="GO" id="GO:0020037">
    <property type="term" value="F:heme binding"/>
    <property type="evidence" value="ECO:0007669"/>
    <property type="project" value="InterPro"/>
</dbReference>
<feature type="domain" description="Cytochrome c" evidence="10">
    <location>
        <begin position="111"/>
        <end position="186"/>
    </location>
</feature>
<feature type="binding site" description="covalent" evidence="8">
    <location>
        <position position="124"/>
    </location>
    <ligand>
        <name>heme c</name>
        <dbReference type="ChEBI" id="CHEBI:61717"/>
        <label>2</label>
    </ligand>
</feature>
<dbReference type="GO" id="GO:0009055">
    <property type="term" value="F:electron transfer activity"/>
    <property type="evidence" value="ECO:0007669"/>
    <property type="project" value="InterPro"/>
</dbReference>
<feature type="domain" description="Cytochrome c" evidence="10">
    <location>
        <begin position="6"/>
        <end position="101"/>
    </location>
</feature>
<evidence type="ECO:0000256" key="1">
    <source>
        <dbReference type="ARBA" id="ARBA00004418"/>
    </source>
</evidence>
<evidence type="ECO:0000256" key="6">
    <source>
        <dbReference type="ARBA" id="ARBA00022982"/>
    </source>
</evidence>
<comment type="caution">
    <text evidence="11">The sequence shown here is derived from an EMBL/GenBank/DDBJ whole genome shotgun (WGS) entry which is preliminary data.</text>
</comment>
<keyword evidence="2" id="KW-0813">Transport</keyword>
<dbReference type="InterPro" id="IPR024167">
    <property type="entry name" value="Cytochrome_c4-like"/>
</dbReference>
<evidence type="ECO:0000256" key="2">
    <source>
        <dbReference type="ARBA" id="ARBA00022448"/>
    </source>
</evidence>
<keyword evidence="6" id="KW-0249">Electron transport</keyword>
<keyword evidence="4 9" id="KW-0479">Metal-binding</keyword>
<dbReference type="InterPro" id="IPR050597">
    <property type="entry name" value="Cytochrome_c_Oxidase_Subunit"/>
</dbReference>
<keyword evidence="3 8" id="KW-0349">Heme</keyword>